<evidence type="ECO:0000256" key="1">
    <source>
        <dbReference type="ARBA" id="ARBA00003701"/>
    </source>
</evidence>
<feature type="domain" description="GST N-terminal" evidence="6">
    <location>
        <begin position="2"/>
        <end position="83"/>
    </location>
</feature>
<dbReference type="PANTHER" id="PTHR11571:SF222">
    <property type="entry name" value="GLUTATHIONE TRANSFERASE"/>
    <property type="match status" value="1"/>
</dbReference>
<protein>
    <recommendedName>
        <fullName evidence="3">glutathione transferase</fullName>
        <ecNumber evidence="3">2.5.1.18</ecNumber>
    </recommendedName>
</protein>
<evidence type="ECO:0000259" key="7">
    <source>
        <dbReference type="PROSITE" id="PS50405"/>
    </source>
</evidence>
<dbReference type="GO" id="GO:0004364">
    <property type="term" value="F:glutathione transferase activity"/>
    <property type="evidence" value="ECO:0007669"/>
    <property type="project" value="UniProtKB-EC"/>
</dbReference>
<dbReference type="SFLD" id="SFLDG01205">
    <property type="entry name" value="AMPS.1"/>
    <property type="match status" value="1"/>
</dbReference>
<sequence length="224" mass="25812">MTKPVLGYWDIRGLVQPSRLVFEYSGTQYEDRRIVMSKPDWLAHKTTLGFDFPNLPFYEDEDVKITQSLAILKHLGRKFGLDGSTVRAKAEVDMVLDEAADVRNPMVALCYRSDFSPALMKEWVEGSGEGMKSVEDRFLPLQIKLGSNDWFVNNELTVVDFMIWEMIDAYSLLFPGCLTKLTGLTSFHSRFTQLKGVKEYLESDRYKAYPIWSERAKHGFVELK</sequence>
<dbReference type="EC" id="2.5.1.18" evidence="3"/>
<accession>A0A8B0MCQ0</accession>
<comment type="similarity">
    <text evidence="2">Belongs to the GST superfamily. Mu family.</text>
</comment>
<dbReference type="SUPFAM" id="SSF47616">
    <property type="entry name" value="GST C-terminal domain-like"/>
    <property type="match status" value="1"/>
</dbReference>
<dbReference type="PANTHER" id="PTHR11571">
    <property type="entry name" value="GLUTATHIONE S-TRANSFERASE"/>
    <property type="match status" value="1"/>
</dbReference>
<evidence type="ECO:0000313" key="8">
    <source>
        <dbReference type="EMBL" id="QTW43616.1"/>
    </source>
</evidence>
<dbReference type="InterPro" id="IPR004046">
    <property type="entry name" value="GST_C"/>
</dbReference>
<evidence type="ECO:0000256" key="4">
    <source>
        <dbReference type="ARBA" id="ARBA00022679"/>
    </source>
</evidence>
<dbReference type="InterPro" id="IPR040079">
    <property type="entry name" value="Glutathione_S-Trfase"/>
</dbReference>
<dbReference type="InterPro" id="IPR036282">
    <property type="entry name" value="Glutathione-S-Trfase_C_sf"/>
</dbReference>
<dbReference type="SUPFAM" id="SSF52833">
    <property type="entry name" value="Thioredoxin-like"/>
    <property type="match status" value="1"/>
</dbReference>
<keyword evidence="4" id="KW-0808">Transferase</keyword>
<dbReference type="Pfam" id="PF14497">
    <property type="entry name" value="GST_C_3"/>
    <property type="match status" value="1"/>
</dbReference>
<feature type="domain" description="GST C-terminal" evidence="7">
    <location>
        <begin position="85"/>
        <end position="211"/>
    </location>
</feature>
<dbReference type="Gene3D" id="1.20.1050.130">
    <property type="match status" value="1"/>
</dbReference>
<evidence type="ECO:0000256" key="5">
    <source>
        <dbReference type="ARBA" id="ARBA00047960"/>
    </source>
</evidence>
<dbReference type="InterPro" id="IPR010987">
    <property type="entry name" value="Glutathione-S-Trfase_C-like"/>
</dbReference>
<reference evidence="8" key="1">
    <citation type="submission" date="2020-10" db="EMBL/GenBank/DDBJ databases">
        <authorList>
            <person name="Kim D.-H."/>
        </authorList>
    </citation>
    <scope>NUCLEOTIDE SEQUENCE</scope>
</reference>
<name>A0A8B0MCQ0_EURAF</name>
<dbReference type="SFLD" id="SFLDG00363">
    <property type="entry name" value="AMPS_(cytGST):_Alpha-__Mu-__Pi"/>
    <property type="match status" value="1"/>
</dbReference>
<comment type="catalytic activity">
    <reaction evidence="5">
        <text>RX + glutathione = an S-substituted glutathione + a halide anion + H(+)</text>
        <dbReference type="Rhea" id="RHEA:16437"/>
        <dbReference type="ChEBI" id="CHEBI:15378"/>
        <dbReference type="ChEBI" id="CHEBI:16042"/>
        <dbReference type="ChEBI" id="CHEBI:17792"/>
        <dbReference type="ChEBI" id="CHEBI:57925"/>
        <dbReference type="ChEBI" id="CHEBI:90779"/>
        <dbReference type="EC" id="2.5.1.18"/>
    </reaction>
</comment>
<reference evidence="8" key="2">
    <citation type="journal article" name="Mar. Pollut. Bull.">
        <title>The genome of the European estuarine calanoid copepod Eurytemora affinis: Potential use in molecular ecotoxicology.</title>
        <authorList>
            <person name="Choi B.S."/>
            <person name="Kim D.H."/>
            <person name="Kim M.S."/>
            <person name="Park J.C."/>
            <person name="Lee Y.H."/>
            <person name="Kim H.J."/>
            <person name="Jeong C.B."/>
            <person name="Hagiwara A."/>
            <person name="Souissi S."/>
            <person name="Lee J.S."/>
        </authorList>
    </citation>
    <scope>NUCLEOTIDE SEQUENCE</scope>
</reference>
<organism evidence="8">
    <name type="scientific">Eurytemora affinis</name>
    <name type="common">Copepod</name>
    <name type="synonym">Temora affinis</name>
    <dbReference type="NCBI Taxonomy" id="88015"/>
    <lineage>
        <taxon>Eukaryota</taxon>
        <taxon>Metazoa</taxon>
        <taxon>Ecdysozoa</taxon>
        <taxon>Arthropoda</taxon>
        <taxon>Crustacea</taxon>
        <taxon>Multicrustacea</taxon>
        <taxon>Hexanauplia</taxon>
        <taxon>Copepoda</taxon>
        <taxon>Calanoida</taxon>
        <taxon>Temoridae</taxon>
        <taxon>Eurytemora</taxon>
    </lineage>
</organism>
<evidence type="ECO:0000259" key="6">
    <source>
        <dbReference type="PROSITE" id="PS50404"/>
    </source>
</evidence>
<dbReference type="EMBL" id="MW149316">
    <property type="protein sequence ID" value="QTW43616.1"/>
    <property type="molecule type" value="mRNA"/>
</dbReference>
<dbReference type="PROSITE" id="PS50405">
    <property type="entry name" value="GST_CTER"/>
    <property type="match status" value="1"/>
</dbReference>
<evidence type="ECO:0000256" key="2">
    <source>
        <dbReference type="ARBA" id="ARBA00005861"/>
    </source>
</evidence>
<dbReference type="InterPro" id="IPR004045">
    <property type="entry name" value="Glutathione_S-Trfase_N"/>
</dbReference>
<dbReference type="InterPro" id="IPR036249">
    <property type="entry name" value="Thioredoxin-like_sf"/>
</dbReference>
<dbReference type="AlphaFoldDB" id="A0A8B0MCQ0"/>
<proteinExistence type="evidence at transcript level"/>
<dbReference type="InterPro" id="IPR050213">
    <property type="entry name" value="GST_superfamily"/>
</dbReference>
<dbReference type="PROSITE" id="PS50404">
    <property type="entry name" value="GST_NTER"/>
    <property type="match status" value="1"/>
</dbReference>
<dbReference type="Pfam" id="PF02798">
    <property type="entry name" value="GST_N"/>
    <property type="match status" value="1"/>
</dbReference>
<dbReference type="SFLD" id="SFLDS00019">
    <property type="entry name" value="Glutathione_Transferase_(cytos"/>
    <property type="match status" value="1"/>
</dbReference>
<evidence type="ECO:0000256" key="3">
    <source>
        <dbReference type="ARBA" id="ARBA00012452"/>
    </source>
</evidence>
<dbReference type="OrthoDB" id="2309723at2759"/>
<comment type="function">
    <text evidence="1">Conjugation of reduced glutathione to a wide number of exogenous and endogenous hydrophobic electrophiles.</text>
</comment>
<dbReference type="GO" id="GO:0006749">
    <property type="term" value="P:glutathione metabolic process"/>
    <property type="evidence" value="ECO:0007669"/>
    <property type="project" value="TreeGrafter"/>
</dbReference>